<dbReference type="GO" id="GO:0005886">
    <property type="term" value="C:plasma membrane"/>
    <property type="evidence" value="ECO:0007669"/>
    <property type="project" value="TreeGrafter"/>
</dbReference>
<dbReference type="PANTHER" id="PTHR11566">
    <property type="entry name" value="DYNAMIN"/>
    <property type="match status" value="1"/>
</dbReference>
<dbReference type="InterPro" id="IPR000375">
    <property type="entry name" value="Dynamin_stalk"/>
</dbReference>
<dbReference type="InterPro" id="IPR011993">
    <property type="entry name" value="PH-like_dom_sf"/>
</dbReference>
<dbReference type="GO" id="GO:0003924">
    <property type="term" value="F:GTPase activity"/>
    <property type="evidence" value="ECO:0007669"/>
    <property type="project" value="InterPro"/>
</dbReference>
<keyword evidence="8" id="KW-1185">Reference proteome</keyword>
<dbReference type="GO" id="GO:0008017">
    <property type="term" value="F:microtubule binding"/>
    <property type="evidence" value="ECO:0007669"/>
    <property type="project" value="TreeGrafter"/>
</dbReference>
<dbReference type="InterPro" id="IPR003130">
    <property type="entry name" value="GED"/>
</dbReference>
<evidence type="ECO:0000259" key="5">
    <source>
        <dbReference type="PROSITE" id="PS50003"/>
    </source>
</evidence>
<dbReference type="InterPro" id="IPR001849">
    <property type="entry name" value="PH_domain"/>
</dbReference>
<dbReference type="Gene3D" id="1.20.120.1240">
    <property type="entry name" value="Dynamin, middle domain"/>
    <property type="match status" value="1"/>
</dbReference>
<reference evidence="7 8" key="1">
    <citation type="journal article" date="2018" name="Gigascience">
        <title>Genomes of trombidid mites reveal novel predicted allergens and laterally-transferred genes associated with secondary metabolism.</title>
        <authorList>
            <person name="Dong X."/>
            <person name="Chaisiri K."/>
            <person name="Xia D."/>
            <person name="Armstrong S.D."/>
            <person name="Fang Y."/>
            <person name="Donnelly M.J."/>
            <person name="Kadowaki T."/>
            <person name="McGarry J.W."/>
            <person name="Darby A.C."/>
            <person name="Makepeace B.L."/>
        </authorList>
    </citation>
    <scope>NUCLEOTIDE SEQUENCE [LARGE SCALE GENOMIC DNA]</scope>
    <source>
        <strain evidence="7">UoL-UT</strain>
    </source>
</reference>
<dbReference type="Pfam" id="PF01031">
    <property type="entry name" value="Dynamin_M"/>
    <property type="match status" value="1"/>
</dbReference>
<keyword evidence="3" id="KW-0378">Hydrolase</keyword>
<dbReference type="VEuPathDB" id="VectorBase:LDEU009735"/>
<evidence type="ECO:0000256" key="4">
    <source>
        <dbReference type="ARBA" id="ARBA00023134"/>
    </source>
</evidence>
<dbReference type="PROSITE" id="PS51388">
    <property type="entry name" value="GED"/>
    <property type="match status" value="1"/>
</dbReference>
<dbReference type="GO" id="GO:0031623">
    <property type="term" value="P:receptor internalization"/>
    <property type="evidence" value="ECO:0007669"/>
    <property type="project" value="TreeGrafter"/>
</dbReference>
<sequence length="297" mass="34940">MYPKLRESLEYILTEHVEKRQRKVKNKIKERIEMENAYMNTDHEDFLGLKGAMRLMEDNNVPKNESVETPKTRSLTKTKSQSTFHLNSNIVQEGWITIRNSKMFWFVLTDFNLSWYKKEDKKSRIAGYDVNPSTVMQYDLTGTQITLTFSNKKSDEMELLFQSRDDFNRWYDAFSIVGIVVDDPERKSLLTFEEQNGKPNVLLTHQTELIRVLVDSYIKIIKKNLKDIIPKLLMHGVINNTREFLTSELHVSILAQDKDELLQFDPEAERLHKELTEKFDSCKEALTMIRKIATDSF</sequence>
<dbReference type="Gene3D" id="2.30.29.30">
    <property type="entry name" value="Pleckstrin-homology domain (PH domain)/Phosphotyrosine-binding domain (PTB)"/>
    <property type="match status" value="1"/>
</dbReference>
<evidence type="ECO:0000256" key="1">
    <source>
        <dbReference type="ARBA" id="ARBA00011980"/>
    </source>
</evidence>
<dbReference type="SUPFAM" id="SSF50729">
    <property type="entry name" value="PH domain-like"/>
    <property type="match status" value="1"/>
</dbReference>
<evidence type="ECO:0000259" key="6">
    <source>
        <dbReference type="PROSITE" id="PS51388"/>
    </source>
</evidence>
<feature type="domain" description="GED" evidence="6">
    <location>
        <begin position="207"/>
        <end position="297"/>
    </location>
</feature>
<dbReference type="GO" id="GO:0005737">
    <property type="term" value="C:cytoplasm"/>
    <property type="evidence" value="ECO:0007669"/>
    <property type="project" value="TreeGrafter"/>
</dbReference>
<dbReference type="STRING" id="299467.A0A443S4A0"/>
<dbReference type="PROSITE" id="PS50003">
    <property type="entry name" value="PH_DOMAIN"/>
    <property type="match status" value="1"/>
</dbReference>
<dbReference type="Proteomes" id="UP000288716">
    <property type="component" value="Unassembled WGS sequence"/>
</dbReference>
<dbReference type="GO" id="GO:0005525">
    <property type="term" value="F:GTP binding"/>
    <property type="evidence" value="ECO:0007669"/>
    <property type="project" value="UniProtKB-KW"/>
</dbReference>
<accession>A0A443S4A0</accession>
<keyword evidence="4" id="KW-0342">GTP-binding</keyword>
<evidence type="ECO:0000313" key="7">
    <source>
        <dbReference type="EMBL" id="RWS22304.1"/>
    </source>
</evidence>
<comment type="caution">
    <text evidence="7">The sequence shown here is derived from an EMBL/GenBank/DDBJ whole genome shotgun (WGS) entry which is preliminary data.</text>
</comment>
<dbReference type="Pfam" id="PF02212">
    <property type="entry name" value="GED"/>
    <property type="match status" value="1"/>
</dbReference>
<dbReference type="GO" id="GO:0005874">
    <property type="term" value="C:microtubule"/>
    <property type="evidence" value="ECO:0007669"/>
    <property type="project" value="TreeGrafter"/>
</dbReference>
<dbReference type="InterPro" id="IPR022812">
    <property type="entry name" value="Dynamin"/>
</dbReference>
<dbReference type="AlphaFoldDB" id="A0A443S4A0"/>
<protein>
    <recommendedName>
        <fullName evidence="1">dynamin GTPase</fullName>
        <ecNumber evidence="1">3.6.5.5</ecNumber>
    </recommendedName>
</protein>
<dbReference type="InterPro" id="IPR020850">
    <property type="entry name" value="GED_dom"/>
</dbReference>
<proteinExistence type="predicted"/>
<name>A0A443S4A0_9ACAR</name>
<evidence type="ECO:0000313" key="8">
    <source>
        <dbReference type="Proteomes" id="UP000288716"/>
    </source>
</evidence>
<dbReference type="PANTHER" id="PTHR11566:SF212">
    <property type="entry name" value="DYNAMIN"/>
    <property type="match status" value="1"/>
</dbReference>
<dbReference type="OrthoDB" id="6414584at2759"/>
<dbReference type="SMART" id="SM00302">
    <property type="entry name" value="GED"/>
    <property type="match status" value="1"/>
</dbReference>
<keyword evidence="2" id="KW-0547">Nucleotide-binding</keyword>
<feature type="domain" description="PH" evidence="5">
    <location>
        <begin position="89"/>
        <end position="179"/>
    </location>
</feature>
<organism evidence="7 8">
    <name type="scientific">Leptotrombidium deliense</name>
    <dbReference type="NCBI Taxonomy" id="299467"/>
    <lineage>
        <taxon>Eukaryota</taxon>
        <taxon>Metazoa</taxon>
        <taxon>Ecdysozoa</taxon>
        <taxon>Arthropoda</taxon>
        <taxon>Chelicerata</taxon>
        <taxon>Arachnida</taxon>
        <taxon>Acari</taxon>
        <taxon>Acariformes</taxon>
        <taxon>Trombidiformes</taxon>
        <taxon>Prostigmata</taxon>
        <taxon>Anystina</taxon>
        <taxon>Parasitengona</taxon>
        <taxon>Trombiculoidea</taxon>
        <taxon>Trombiculidae</taxon>
        <taxon>Leptotrombidium</taxon>
    </lineage>
</organism>
<dbReference type="EMBL" id="NCKV01009191">
    <property type="protein sequence ID" value="RWS22304.1"/>
    <property type="molecule type" value="Genomic_DNA"/>
</dbReference>
<evidence type="ECO:0000256" key="2">
    <source>
        <dbReference type="ARBA" id="ARBA00022741"/>
    </source>
</evidence>
<dbReference type="EC" id="3.6.5.5" evidence="1"/>
<gene>
    <name evidence="7" type="ORF">B4U80_06423</name>
</gene>
<dbReference type="SMART" id="SM00233">
    <property type="entry name" value="PH"/>
    <property type="match status" value="1"/>
</dbReference>
<evidence type="ECO:0000256" key="3">
    <source>
        <dbReference type="ARBA" id="ARBA00022801"/>
    </source>
</evidence>